<dbReference type="OrthoDB" id="241990at2759"/>
<dbReference type="GO" id="GO:0016301">
    <property type="term" value="F:kinase activity"/>
    <property type="evidence" value="ECO:0007669"/>
    <property type="project" value="UniProtKB-KW"/>
</dbReference>
<reference evidence="5" key="1">
    <citation type="journal article" date="2021" name="Nat. Commun.">
        <title>Genetic determinants of endophytism in the Arabidopsis root mycobiome.</title>
        <authorList>
            <person name="Mesny F."/>
            <person name="Miyauchi S."/>
            <person name="Thiergart T."/>
            <person name="Pickel B."/>
            <person name="Atanasova L."/>
            <person name="Karlsson M."/>
            <person name="Huettel B."/>
            <person name="Barry K.W."/>
            <person name="Haridas S."/>
            <person name="Chen C."/>
            <person name="Bauer D."/>
            <person name="Andreopoulos W."/>
            <person name="Pangilinan J."/>
            <person name="LaButti K."/>
            <person name="Riley R."/>
            <person name="Lipzen A."/>
            <person name="Clum A."/>
            <person name="Drula E."/>
            <person name="Henrissat B."/>
            <person name="Kohler A."/>
            <person name="Grigoriev I.V."/>
            <person name="Martin F.M."/>
            <person name="Hacquard S."/>
        </authorList>
    </citation>
    <scope>NUCLEOTIDE SEQUENCE</scope>
    <source>
        <strain evidence="5">MPI-CAGE-AT-0016</strain>
    </source>
</reference>
<dbReference type="GO" id="GO:0038203">
    <property type="term" value="P:TORC2 signaling"/>
    <property type="evidence" value="ECO:0007669"/>
    <property type="project" value="TreeGrafter"/>
</dbReference>
<dbReference type="PANTHER" id="PTHR13335:SF1">
    <property type="entry name" value="TARGET OF RAPAMYCIN COMPLEX 2 SUBUNIT MAPKAP1"/>
    <property type="match status" value="1"/>
</dbReference>
<evidence type="ECO:0000313" key="6">
    <source>
        <dbReference type="Proteomes" id="UP000813385"/>
    </source>
</evidence>
<organism evidence="5 6">
    <name type="scientific">Plectosphaerella cucumerina</name>
    <dbReference type="NCBI Taxonomy" id="40658"/>
    <lineage>
        <taxon>Eukaryota</taxon>
        <taxon>Fungi</taxon>
        <taxon>Dikarya</taxon>
        <taxon>Ascomycota</taxon>
        <taxon>Pezizomycotina</taxon>
        <taxon>Sordariomycetes</taxon>
        <taxon>Hypocreomycetidae</taxon>
        <taxon>Glomerellales</taxon>
        <taxon>Plectosphaerellaceae</taxon>
        <taxon>Plectosphaerella</taxon>
    </lineage>
</organism>
<dbReference type="EMBL" id="JAGPXD010000005">
    <property type="protein sequence ID" value="KAH7354349.1"/>
    <property type="molecule type" value="Genomic_DNA"/>
</dbReference>
<feature type="compositionally biased region" description="Basic and acidic residues" evidence="2">
    <location>
        <begin position="187"/>
        <end position="196"/>
    </location>
</feature>
<feature type="region of interest" description="Disordered" evidence="2">
    <location>
        <begin position="495"/>
        <end position="527"/>
    </location>
</feature>
<dbReference type="InterPro" id="IPR031313">
    <property type="entry name" value="Sin1_PH_dom"/>
</dbReference>
<feature type="domain" description="SIN1-type PH" evidence="4">
    <location>
        <begin position="711"/>
        <end position="807"/>
    </location>
</feature>
<proteinExistence type="inferred from homology"/>
<name>A0A8K0X0B5_9PEZI</name>
<evidence type="ECO:0000259" key="4">
    <source>
        <dbReference type="Pfam" id="PF16979"/>
    </source>
</evidence>
<feature type="compositionally biased region" description="Acidic residues" evidence="2">
    <location>
        <begin position="115"/>
        <end position="131"/>
    </location>
</feature>
<protein>
    <submittedName>
        <fullName evidence="5">Stress-activated map kinase-interacting protein</fullName>
    </submittedName>
</protein>
<evidence type="ECO:0000313" key="5">
    <source>
        <dbReference type="EMBL" id="KAH7354349.1"/>
    </source>
</evidence>
<feature type="compositionally biased region" description="Polar residues" evidence="2">
    <location>
        <begin position="298"/>
        <end position="308"/>
    </location>
</feature>
<feature type="compositionally biased region" description="Low complexity" evidence="2">
    <location>
        <begin position="89"/>
        <end position="99"/>
    </location>
</feature>
<sequence length="812" mass="89357">MSVIQSEDLLAYQLRCAYLTEIADGVGERLIALNEGFMNSAAFKQVGWQGQPDLVKRCYSPPIPTAIASEYFQAPRPVGVTLEDEPDDGGMLTTGGTDTFGPGLATRRRKRRETLEDDDSSDLSDESDDDEPSQRAAQQIRFAKMPVRPRAGSSPIQSSNLRQQPSSTASPRAAPGTRRGSQSALEVVKERARRDTVTSSDVSSENESDLTTVQRHREAARAATKAVRMQARINEEPTEGISRAGTDLLPEELEEDSDGSDMSAGFLESIDSTGILDAVENPGQQAAPEQHIVGTPPRQFTRSSTVRKSQAPPRILQALPPPRPMTMIRPVSMIQPKSLLSAALRARKTKPTVPFEKYATLSGQGENNPIAVRIFPASSDDPETPYEVLIRRMVHHGEGGDRPVTVADLIGLSLWRYIDAKREPPIPADRQNTNWWVLRMVEEDGEIDDDFPPFDRTKALSSFTTANNRGAGRMRANSKTYDNFGLVQASQAEYEQNQAVTPQEDEEVAGEDEDVGDQDTTPRNTPQVNVSYMEQTHPRPNPVTNTAYRQQASFMFADAPQAPTAVSNTARGKQKLLRVHLFSSDVAPGQLVTLDVTTETYMAEVLDLVCRKRQLDKANHVLKMPAGGPVIMGDAKVSTIGTQSDLELHRRRFATDGPLAMTGSPSSSSPKLLPFAEGLAARKGKKAVGGAGQHPLAQEAVMSRQAELTGTHKSWTVWRMRTVRMMTQSERRFEVNGEYVHIKPVTARDGKTTTAHMSQIIGCKIASKHPSQFKLMIYRSDETKRYDFEARNPAEASEIVLELRNLIGQVTS</sequence>
<evidence type="ECO:0000256" key="2">
    <source>
        <dbReference type="SAM" id="MobiDB-lite"/>
    </source>
</evidence>
<feature type="compositionally biased region" description="Polar residues" evidence="2">
    <location>
        <begin position="197"/>
        <end position="213"/>
    </location>
</feature>
<evidence type="ECO:0000256" key="1">
    <source>
        <dbReference type="ARBA" id="ARBA00009407"/>
    </source>
</evidence>
<gene>
    <name evidence="5" type="ORF">B0T11DRAFT_260741</name>
</gene>
<feature type="domain" description="CRIM" evidence="3">
    <location>
        <begin position="337"/>
        <end position="498"/>
    </location>
</feature>
<feature type="region of interest" description="Disordered" evidence="2">
    <location>
        <begin position="79"/>
        <end position="215"/>
    </location>
</feature>
<dbReference type="GO" id="GO:0005737">
    <property type="term" value="C:cytoplasm"/>
    <property type="evidence" value="ECO:0007669"/>
    <property type="project" value="TreeGrafter"/>
</dbReference>
<dbReference type="InterPro" id="IPR031567">
    <property type="entry name" value="CRIM_dom"/>
</dbReference>
<keyword evidence="5" id="KW-0418">Kinase</keyword>
<dbReference type="PANTHER" id="PTHR13335">
    <property type="entry name" value="TARGET OF RAPAMYCIN COMPLEX 2 SUBUNIT MAPKAP1"/>
    <property type="match status" value="1"/>
</dbReference>
<dbReference type="Gene3D" id="2.30.29.30">
    <property type="entry name" value="Pleckstrin-homology domain (PH domain)/Phosphotyrosine-binding domain (PTB)"/>
    <property type="match status" value="1"/>
</dbReference>
<feature type="compositionally biased region" description="Acidic residues" evidence="2">
    <location>
        <begin position="503"/>
        <end position="517"/>
    </location>
</feature>
<keyword evidence="5" id="KW-0808">Transferase</keyword>
<comment type="similarity">
    <text evidence="1">Belongs to the SIN1 family.</text>
</comment>
<dbReference type="Proteomes" id="UP000813385">
    <property type="component" value="Unassembled WGS sequence"/>
</dbReference>
<accession>A0A8K0X0B5</accession>
<dbReference type="InterPro" id="IPR008828">
    <property type="entry name" value="Sin1/Avo1"/>
</dbReference>
<dbReference type="InterPro" id="IPR011993">
    <property type="entry name" value="PH-like_dom_sf"/>
</dbReference>
<comment type="caution">
    <text evidence="5">The sequence shown here is derived from an EMBL/GenBank/DDBJ whole genome shotgun (WGS) entry which is preliminary data.</text>
</comment>
<dbReference type="Pfam" id="PF16979">
    <property type="entry name" value="SIN1_PH"/>
    <property type="match status" value="1"/>
</dbReference>
<feature type="region of interest" description="Disordered" evidence="2">
    <location>
        <begin position="284"/>
        <end position="324"/>
    </location>
</feature>
<dbReference type="Pfam" id="PF16978">
    <property type="entry name" value="CRIM"/>
    <property type="match status" value="1"/>
</dbReference>
<dbReference type="GO" id="GO:0005886">
    <property type="term" value="C:plasma membrane"/>
    <property type="evidence" value="ECO:0007669"/>
    <property type="project" value="TreeGrafter"/>
</dbReference>
<dbReference type="GO" id="GO:0005546">
    <property type="term" value="F:phosphatidylinositol-4,5-bisphosphate binding"/>
    <property type="evidence" value="ECO:0007669"/>
    <property type="project" value="TreeGrafter"/>
</dbReference>
<dbReference type="AlphaFoldDB" id="A0A8K0X0B5"/>
<keyword evidence="6" id="KW-1185">Reference proteome</keyword>
<dbReference type="GO" id="GO:0031932">
    <property type="term" value="C:TORC2 complex"/>
    <property type="evidence" value="ECO:0007669"/>
    <property type="project" value="InterPro"/>
</dbReference>
<evidence type="ECO:0000259" key="3">
    <source>
        <dbReference type="Pfam" id="PF16978"/>
    </source>
</evidence>
<feature type="compositionally biased region" description="Polar residues" evidence="2">
    <location>
        <begin position="154"/>
        <end position="170"/>
    </location>
</feature>